<dbReference type="GO" id="GO:1990281">
    <property type="term" value="C:efflux pump complex"/>
    <property type="evidence" value="ECO:0007669"/>
    <property type="project" value="TreeGrafter"/>
</dbReference>
<dbReference type="PANTHER" id="PTHR30469:SF18">
    <property type="entry name" value="RESISTANCE-NODULATION-CELL DIVISION (RND) EFFLUX MEMBRANE FUSION PROTEIN-RELATED"/>
    <property type="match status" value="1"/>
</dbReference>
<dbReference type="InterPro" id="IPR058647">
    <property type="entry name" value="BSH_CzcB-like"/>
</dbReference>
<dbReference type="Gene3D" id="2.40.30.170">
    <property type="match status" value="1"/>
</dbReference>
<dbReference type="Pfam" id="PF25967">
    <property type="entry name" value="RND-MFP_C"/>
    <property type="match status" value="1"/>
</dbReference>
<dbReference type="AlphaFoldDB" id="A0A917UYD6"/>
<proteinExistence type="inferred from homology"/>
<comment type="caution">
    <text evidence="5">The sequence shown here is derived from an EMBL/GenBank/DDBJ whole genome shotgun (WGS) entry which is preliminary data.</text>
</comment>
<dbReference type="GO" id="GO:0015562">
    <property type="term" value="F:efflux transmembrane transporter activity"/>
    <property type="evidence" value="ECO:0007669"/>
    <property type="project" value="TreeGrafter"/>
</dbReference>
<evidence type="ECO:0000259" key="3">
    <source>
        <dbReference type="Pfam" id="PF25967"/>
    </source>
</evidence>
<accession>A0A917UYD6</accession>
<evidence type="ECO:0000259" key="4">
    <source>
        <dbReference type="Pfam" id="PF25973"/>
    </source>
</evidence>
<name>A0A917UYD6_9PSED</name>
<feature type="domain" description="Multidrug resistance protein MdtA-like C-terminal permuted SH3" evidence="3">
    <location>
        <begin position="285"/>
        <end position="340"/>
    </location>
</feature>
<evidence type="ECO:0000313" key="5">
    <source>
        <dbReference type="EMBL" id="GGJ96168.1"/>
    </source>
</evidence>
<sequence length="358" mass="38053">MRFFSIGATMAAAVLLSACGDEPGPEEYVPRVKVQTVQLQDRAVSATLTGDIQARVQTQLSFRVGGQISERLVEVGDRVERGQTLARLDRQDQLNNLRAAEAAAIAERARVKQADADLWRQQQLLPKGYTSRSEYDAALAAQRGAKNSLAAAEAQLSDAREQLGYTDLKSDADGVITSRQAEVGQVVQASAPVFGLARDGDRDAVFDIYESLLAIPPGQSIEVVLLDNPAVKAKGKVREVTPTVSSETGTIQVKIGLIDPPQEMTLGATVSASAHYQAKPAAQLPWAALTKSGKDPAVWVVGPEGKADLRNVQVGRYLTGEVVIAEGLQDGDRVVVAGGQLLHPDQAVEIANEKGAGE</sequence>
<gene>
    <name evidence="5" type="ORF">GCM10009304_22580</name>
</gene>
<comment type="similarity">
    <text evidence="1">Belongs to the membrane fusion protein (MFP) (TC 8.A.1) family.</text>
</comment>
<dbReference type="EMBL" id="BMPO01000004">
    <property type="protein sequence ID" value="GGJ96168.1"/>
    <property type="molecule type" value="Genomic_DNA"/>
</dbReference>
<evidence type="ECO:0000259" key="2">
    <source>
        <dbReference type="Pfam" id="PF25954"/>
    </source>
</evidence>
<protein>
    <submittedName>
        <fullName evidence="5">Secretion protein HlyD</fullName>
    </submittedName>
</protein>
<dbReference type="Gene3D" id="2.40.420.20">
    <property type="match status" value="1"/>
</dbReference>
<feature type="domain" description="CusB-like beta-barrel" evidence="2">
    <location>
        <begin position="207"/>
        <end position="273"/>
    </location>
</feature>
<feature type="domain" description="CzcB-like barrel-sandwich hybrid" evidence="4">
    <location>
        <begin position="60"/>
        <end position="197"/>
    </location>
</feature>
<dbReference type="InterPro" id="IPR006143">
    <property type="entry name" value="RND_pump_MFP"/>
</dbReference>
<reference evidence="5" key="2">
    <citation type="submission" date="2020-09" db="EMBL/GenBank/DDBJ databases">
        <authorList>
            <person name="Sun Q."/>
            <person name="Ohkuma M."/>
        </authorList>
    </citation>
    <scope>NUCLEOTIDE SEQUENCE</scope>
    <source>
        <strain evidence="5">JCM 30078</strain>
    </source>
</reference>
<dbReference type="Gene3D" id="1.10.287.470">
    <property type="entry name" value="Helix hairpin bin"/>
    <property type="match status" value="1"/>
</dbReference>
<dbReference type="InterPro" id="IPR058792">
    <property type="entry name" value="Beta-barrel_RND_2"/>
</dbReference>
<evidence type="ECO:0000256" key="1">
    <source>
        <dbReference type="ARBA" id="ARBA00009477"/>
    </source>
</evidence>
<dbReference type="SUPFAM" id="SSF111369">
    <property type="entry name" value="HlyD-like secretion proteins"/>
    <property type="match status" value="1"/>
</dbReference>
<dbReference type="InterPro" id="IPR058627">
    <property type="entry name" value="MdtA-like_C"/>
</dbReference>
<evidence type="ECO:0000313" key="6">
    <source>
        <dbReference type="Proteomes" id="UP000635983"/>
    </source>
</evidence>
<dbReference type="Proteomes" id="UP000635983">
    <property type="component" value="Unassembled WGS sequence"/>
</dbReference>
<dbReference type="Pfam" id="PF25954">
    <property type="entry name" value="Beta-barrel_RND_2"/>
    <property type="match status" value="1"/>
</dbReference>
<dbReference type="PANTHER" id="PTHR30469">
    <property type="entry name" value="MULTIDRUG RESISTANCE PROTEIN MDTA"/>
    <property type="match status" value="1"/>
</dbReference>
<dbReference type="RefSeq" id="WP_188983318.1">
    <property type="nucleotide sequence ID" value="NZ_BMPO01000004.1"/>
</dbReference>
<keyword evidence="6" id="KW-1185">Reference proteome</keyword>
<dbReference type="Gene3D" id="2.40.50.100">
    <property type="match status" value="1"/>
</dbReference>
<reference evidence="5" key="1">
    <citation type="journal article" date="2014" name="Int. J. Syst. Evol. Microbiol.">
        <title>Complete genome sequence of Corynebacterium casei LMG S-19264T (=DSM 44701T), isolated from a smear-ripened cheese.</title>
        <authorList>
            <consortium name="US DOE Joint Genome Institute (JGI-PGF)"/>
            <person name="Walter F."/>
            <person name="Albersmeier A."/>
            <person name="Kalinowski J."/>
            <person name="Ruckert C."/>
        </authorList>
    </citation>
    <scope>NUCLEOTIDE SEQUENCE</scope>
    <source>
        <strain evidence="5">JCM 30078</strain>
    </source>
</reference>
<dbReference type="PROSITE" id="PS51257">
    <property type="entry name" value="PROKAR_LIPOPROTEIN"/>
    <property type="match status" value="1"/>
</dbReference>
<dbReference type="Pfam" id="PF25973">
    <property type="entry name" value="BSH_CzcB"/>
    <property type="match status" value="1"/>
</dbReference>
<dbReference type="NCBIfam" id="TIGR01730">
    <property type="entry name" value="RND_mfp"/>
    <property type="match status" value="1"/>
</dbReference>
<organism evidence="5 6">
    <name type="scientific">Pseudomonas matsuisoli</name>
    <dbReference type="NCBI Taxonomy" id="1515666"/>
    <lineage>
        <taxon>Bacteria</taxon>
        <taxon>Pseudomonadati</taxon>
        <taxon>Pseudomonadota</taxon>
        <taxon>Gammaproteobacteria</taxon>
        <taxon>Pseudomonadales</taxon>
        <taxon>Pseudomonadaceae</taxon>
        <taxon>Pseudomonas</taxon>
    </lineage>
</organism>